<dbReference type="PANTHER" id="PTHR23501">
    <property type="entry name" value="MAJOR FACILITATOR SUPERFAMILY"/>
    <property type="match status" value="1"/>
</dbReference>
<keyword evidence="8" id="KW-1185">Reference proteome</keyword>
<dbReference type="Proteomes" id="UP001597417">
    <property type="component" value="Unassembled WGS sequence"/>
</dbReference>
<dbReference type="Pfam" id="PF07690">
    <property type="entry name" value="MFS_1"/>
    <property type="match status" value="1"/>
</dbReference>
<comment type="caution">
    <text evidence="7">The sequence shown here is derived from an EMBL/GenBank/DDBJ whole genome shotgun (WGS) entry which is preliminary data.</text>
</comment>
<comment type="subcellular location">
    <subcellularLocation>
        <location evidence="1">Cell membrane</location>
        <topology evidence="1">Multi-pass membrane protein</topology>
    </subcellularLocation>
</comment>
<evidence type="ECO:0000256" key="3">
    <source>
        <dbReference type="ARBA" id="ARBA00022989"/>
    </source>
</evidence>
<keyword evidence="3 5" id="KW-1133">Transmembrane helix</keyword>
<dbReference type="Gene3D" id="1.20.1720.10">
    <property type="entry name" value="Multidrug resistance protein D"/>
    <property type="match status" value="1"/>
</dbReference>
<evidence type="ECO:0000256" key="4">
    <source>
        <dbReference type="ARBA" id="ARBA00023136"/>
    </source>
</evidence>
<evidence type="ECO:0000256" key="2">
    <source>
        <dbReference type="ARBA" id="ARBA00022692"/>
    </source>
</evidence>
<protein>
    <submittedName>
        <fullName evidence="7">MFS transporter</fullName>
    </submittedName>
</protein>
<sequence length="107" mass="11538">MTTTRLTTETGRRSATVTVSCFSLASLTFSASQSLVAPALGTIAHDLHATTGDVSWVLTAYLLAASILTPVFGRLADIIGKRRVLVVTLLEGRHEMGQKECWCVFLQ</sequence>
<dbReference type="SUPFAM" id="SSF103473">
    <property type="entry name" value="MFS general substrate transporter"/>
    <property type="match status" value="1"/>
</dbReference>
<feature type="domain" description="Major facilitator superfamily (MFS) profile" evidence="6">
    <location>
        <begin position="18"/>
        <end position="107"/>
    </location>
</feature>
<dbReference type="EMBL" id="JBHUKR010000023">
    <property type="protein sequence ID" value="MFD2421806.1"/>
    <property type="molecule type" value="Genomic_DNA"/>
</dbReference>
<keyword evidence="2 5" id="KW-0812">Transmembrane</keyword>
<dbReference type="PANTHER" id="PTHR23501:SF197">
    <property type="entry name" value="COMD"/>
    <property type="match status" value="1"/>
</dbReference>
<keyword evidence="4 5" id="KW-0472">Membrane</keyword>
<dbReference type="InterPro" id="IPR020846">
    <property type="entry name" value="MFS_dom"/>
</dbReference>
<proteinExistence type="predicted"/>
<dbReference type="PROSITE" id="PS50850">
    <property type="entry name" value="MFS"/>
    <property type="match status" value="1"/>
</dbReference>
<dbReference type="RefSeq" id="WP_378270581.1">
    <property type="nucleotide sequence ID" value="NZ_JBHUKR010000023.1"/>
</dbReference>
<evidence type="ECO:0000256" key="5">
    <source>
        <dbReference type="SAM" id="Phobius"/>
    </source>
</evidence>
<name>A0ABW5GA80_9PSEU</name>
<gene>
    <name evidence="7" type="ORF">ACFSXZ_36290</name>
</gene>
<accession>A0ABW5GA80</accession>
<dbReference type="InterPro" id="IPR036259">
    <property type="entry name" value="MFS_trans_sf"/>
</dbReference>
<feature type="transmembrane region" description="Helical" evidence="5">
    <location>
        <begin position="54"/>
        <end position="73"/>
    </location>
</feature>
<evidence type="ECO:0000259" key="6">
    <source>
        <dbReference type="PROSITE" id="PS50850"/>
    </source>
</evidence>
<evidence type="ECO:0000313" key="8">
    <source>
        <dbReference type="Proteomes" id="UP001597417"/>
    </source>
</evidence>
<evidence type="ECO:0000313" key="7">
    <source>
        <dbReference type="EMBL" id="MFD2421806.1"/>
    </source>
</evidence>
<organism evidence="7 8">
    <name type="scientific">Amycolatopsis pigmentata</name>
    <dbReference type="NCBI Taxonomy" id="450801"/>
    <lineage>
        <taxon>Bacteria</taxon>
        <taxon>Bacillati</taxon>
        <taxon>Actinomycetota</taxon>
        <taxon>Actinomycetes</taxon>
        <taxon>Pseudonocardiales</taxon>
        <taxon>Pseudonocardiaceae</taxon>
        <taxon>Amycolatopsis</taxon>
    </lineage>
</organism>
<dbReference type="InterPro" id="IPR011701">
    <property type="entry name" value="MFS"/>
</dbReference>
<evidence type="ECO:0000256" key="1">
    <source>
        <dbReference type="ARBA" id="ARBA00004651"/>
    </source>
</evidence>
<reference evidence="8" key="1">
    <citation type="journal article" date="2019" name="Int. J. Syst. Evol. Microbiol.">
        <title>The Global Catalogue of Microorganisms (GCM) 10K type strain sequencing project: providing services to taxonomists for standard genome sequencing and annotation.</title>
        <authorList>
            <consortium name="The Broad Institute Genomics Platform"/>
            <consortium name="The Broad Institute Genome Sequencing Center for Infectious Disease"/>
            <person name="Wu L."/>
            <person name="Ma J."/>
        </authorList>
    </citation>
    <scope>NUCLEOTIDE SEQUENCE [LARGE SCALE GENOMIC DNA]</scope>
    <source>
        <strain evidence="8">CGMCC 4.7645</strain>
    </source>
</reference>